<protein>
    <submittedName>
        <fullName evidence="11">Carbohydrate ABC transporter membrane protein 2 (CUT1 family)</fullName>
    </submittedName>
</protein>
<comment type="subcellular location">
    <subcellularLocation>
        <location evidence="1 9">Cell membrane</location>
        <topology evidence="1 9">Multi-pass membrane protein</topology>
    </subcellularLocation>
</comment>
<dbReference type="PANTHER" id="PTHR32243:SF50">
    <property type="entry name" value="MALTOSE_MALTODEXTRIN TRANSPORT SYSTEM PERMEASE PROTEIN MALG"/>
    <property type="match status" value="1"/>
</dbReference>
<dbReference type="PANTHER" id="PTHR32243">
    <property type="entry name" value="MALTOSE TRANSPORT SYSTEM PERMEASE-RELATED"/>
    <property type="match status" value="1"/>
</dbReference>
<dbReference type="OrthoDB" id="9794684at2"/>
<sequence>MNLRQKQKIGDMFSHIFLIIVSLLTFIPIWWVLLTAFDKRVSLVSTDFIIFPKNPTIDNFMEVLTHPKFLMWLKNSFIFASGTTIFALTLATLSAYAYSRFDFPGKKAGLAAYVIYMMLPTTAALIPQLLIIKFLGIKNSYISLILIWSASNMAFAVWNLKGYFDTIPKSLEEAAMIDGASKFQVFTRIILPLAKPALAITAIFIFTAPWTDYVTSYLFLTDASKYTLAQGLYSWAADFKTVSWGVFCAGSIIMALPLTILYVVFQRYLISGLTAGGTKG</sequence>
<dbReference type="SUPFAM" id="SSF161098">
    <property type="entry name" value="MetI-like"/>
    <property type="match status" value="1"/>
</dbReference>
<dbReference type="AlphaFoldDB" id="A0A4R7K4F9"/>
<evidence type="ECO:0000256" key="6">
    <source>
        <dbReference type="ARBA" id="ARBA00022692"/>
    </source>
</evidence>
<keyword evidence="5" id="KW-0762">Sugar transport</keyword>
<keyword evidence="3 9" id="KW-0813">Transport</keyword>
<dbReference type="GO" id="GO:0055085">
    <property type="term" value="P:transmembrane transport"/>
    <property type="evidence" value="ECO:0007669"/>
    <property type="project" value="InterPro"/>
</dbReference>
<evidence type="ECO:0000256" key="8">
    <source>
        <dbReference type="ARBA" id="ARBA00023136"/>
    </source>
</evidence>
<dbReference type="Gene3D" id="1.10.3720.10">
    <property type="entry name" value="MetI-like"/>
    <property type="match status" value="1"/>
</dbReference>
<evidence type="ECO:0000256" key="5">
    <source>
        <dbReference type="ARBA" id="ARBA00022597"/>
    </source>
</evidence>
<name>A0A4R7K4F9_9CLOT</name>
<comment type="similarity">
    <text evidence="2">Belongs to the binding-protein-dependent transport system permease family. MalFG subfamily.</text>
</comment>
<keyword evidence="7 9" id="KW-1133">Transmembrane helix</keyword>
<dbReference type="PROSITE" id="PS50928">
    <property type="entry name" value="ABC_TM1"/>
    <property type="match status" value="1"/>
</dbReference>
<keyword evidence="8 9" id="KW-0472">Membrane</keyword>
<comment type="caution">
    <text evidence="11">The sequence shown here is derived from an EMBL/GenBank/DDBJ whole genome shotgun (WGS) entry which is preliminary data.</text>
</comment>
<dbReference type="CDD" id="cd06261">
    <property type="entry name" value="TM_PBP2"/>
    <property type="match status" value="1"/>
</dbReference>
<dbReference type="GO" id="GO:0005886">
    <property type="term" value="C:plasma membrane"/>
    <property type="evidence" value="ECO:0007669"/>
    <property type="project" value="UniProtKB-SubCell"/>
</dbReference>
<evidence type="ECO:0000259" key="10">
    <source>
        <dbReference type="PROSITE" id="PS50928"/>
    </source>
</evidence>
<reference evidence="11 12" key="1">
    <citation type="submission" date="2019-03" db="EMBL/GenBank/DDBJ databases">
        <title>Genomic Encyclopedia of Type Strains, Phase IV (KMG-IV): sequencing the most valuable type-strain genomes for metagenomic binning, comparative biology and taxonomic classification.</title>
        <authorList>
            <person name="Goeker M."/>
        </authorList>
    </citation>
    <scope>NUCLEOTIDE SEQUENCE [LARGE SCALE GENOMIC DNA]</scope>
    <source>
        <strain evidence="11 12">DSM 24455</strain>
    </source>
</reference>
<dbReference type="RefSeq" id="WP_133629397.1">
    <property type="nucleotide sequence ID" value="NZ_SOAZ01000039.1"/>
</dbReference>
<keyword evidence="12" id="KW-1185">Reference proteome</keyword>
<dbReference type="InterPro" id="IPR035906">
    <property type="entry name" value="MetI-like_sf"/>
</dbReference>
<feature type="transmembrane region" description="Helical" evidence="9">
    <location>
        <begin position="189"/>
        <end position="210"/>
    </location>
</feature>
<feature type="transmembrane region" description="Helical" evidence="9">
    <location>
        <begin position="110"/>
        <end position="135"/>
    </location>
</feature>
<dbReference type="InterPro" id="IPR000515">
    <property type="entry name" value="MetI-like"/>
</dbReference>
<evidence type="ECO:0000256" key="9">
    <source>
        <dbReference type="RuleBase" id="RU363032"/>
    </source>
</evidence>
<keyword evidence="6 9" id="KW-0812">Transmembrane</keyword>
<evidence type="ECO:0000313" key="12">
    <source>
        <dbReference type="Proteomes" id="UP000295325"/>
    </source>
</evidence>
<evidence type="ECO:0000256" key="4">
    <source>
        <dbReference type="ARBA" id="ARBA00022475"/>
    </source>
</evidence>
<evidence type="ECO:0000313" key="11">
    <source>
        <dbReference type="EMBL" id="TDT46036.1"/>
    </source>
</evidence>
<evidence type="ECO:0000256" key="3">
    <source>
        <dbReference type="ARBA" id="ARBA00022448"/>
    </source>
</evidence>
<gene>
    <name evidence="11" type="ORF">EDD71_13910</name>
</gene>
<dbReference type="Pfam" id="PF00528">
    <property type="entry name" value="BPD_transp_1"/>
    <property type="match status" value="1"/>
</dbReference>
<feature type="transmembrane region" description="Helical" evidence="9">
    <location>
        <begin position="141"/>
        <end position="160"/>
    </location>
</feature>
<dbReference type="InterPro" id="IPR050901">
    <property type="entry name" value="BP-dep_ABC_trans_perm"/>
</dbReference>
<evidence type="ECO:0000256" key="7">
    <source>
        <dbReference type="ARBA" id="ARBA00022989"/>
    </source>
</evidence>
<evidence type="ECO:0000256" key="2">
    <source>
        <dbReference type="ARBA" id="ARBA00009047"/>
    </source>
</evidence>
<feature type="transmembrane region" description="Helical" evidence="9">
    <location>
        <begin position="77"/>
        <end position="98"/>
    </location>
</feature>
<feature type="transmembrane region" description="Helical" evidence="9">
    <location>
        <begin position="242"/>
        <end position="265"/>
    </location>
</feature>
<dbReference type="Proteomes" id="UP000295325">
    <property type="component" value="Unassembled WGS sequence"/>
</dbReference>
<evidence type="ECO:0000256" key="1">
    <source>
        <dbReference type="ARBA" id="ARBA00004651"/>
    </source>
</evidence>
<dbReference type="EMBL" id="SOAZ01000039">
    <property type="protein sequence ID" value="TDT46036.1"/>
    <property type="molecule type" value="Genomic_DNA"/>
</dbReference>
<feature type="transmembrane region" description="Helical" evidence="9">
    <location>
        <begin position="12"/>
        <end position="33"/>
    </location>
</feature>
<accession>A0A4R7K4F9</accession>
<feature type="domain" description="ABC transmembrane type-1" evidence="10">
    <location>
        <begin position="73"/>
        <end position="265"/>
    </location>
</feature>
<organism evidence="11 12">
    <name type="scientific">Fonticella tunisiensis</name>
    <dbReference type="NCBI Taxonomy" id="1096341"/>
    <lineage>
        <taxon>Bacteria</taxon>
        <taxon>Bacillati</taxon>
        <taxon>Bacillota</taxon>
        <taxon>Clostridia</taxon>
        <taxon>Eubacteriales</taxon>
        <taxon>Clostridiaceae</taxon>
        <taxon>Fonticella</taxon>
    </lineage>
</organism>
<proteinExistence type="inferred from homology"/>
<keyword evidence="4" id="KW-1003">Cell membrane</keyword>